<comment type="caution">
    <text evidence="2">The sequence shown here is derived from an EMBL/GenBank/DDBJ whole genome shotgun (WGS) entry which is preliminary data.</text>
</comment>
<reference evidence="2" key="2">
    <citation type="submission" date="2023-04" db="EMBL/GenBank/DDBJ databases">
        <title>'Rhodoalgimonas zhirmunskyi' gen. nov., isolated from a red alga.</title>
        <authorList>
            <person name="Nedashkovskaya O.I."/>
            <person name="Otstavnykh N.Y."/>
            <person name="Bystritskaya E.P."/>
            <person name="Balabanova L.A."/>
            <person name="Isaeva M.P."/>
        </authorList>
    </citation>
    <scope>NUCLEOTIDE SEQUENCE</scope>
    <source>
        <strain evidence="2">10Alg 79</strain>
    </source>
</reference>
<feature type="compositionally biased region" description="Basic and acidic residues" evidence="1">
    <location>
        <begin position="149"/>
        <end position="158"/>
    </location>
</feature>
<dbReference type="AlphaFoldDB" id="A0AAJ1X5V5"/>
<reference evidence="2" key="1">
    <citation type="submission" date="2022-07" db="EMBL/GenBank/DDBJ databases">
        <authorList>
            <person name="Otstavnykh N."/>
            <person name="Isaeva M."/>
            <person name="Bystritskaya E."/>
        </authorList>
    </citation>
    <scope>NUCLEOTIDE SEQUENCE</scope>
    <source>
        <strain evidence="2">10Alg 79</strain>
    </source>
</reference>
<feature type="region of interest" description="Disordered" evidence="1">
    <location>
        <begin position="138"/>
        <end position="158"/>
    </location>
</feature>
<organism evidence="2 3">
    <name type="scientific">Rhodalgimonas zhirmunskyi</name>
    <dbReference type="NCBI Taxonomy" id="2964767"/>
    <lineage>
        <taxon>Bacteria</taxon>
        <taxon>Pseudomonadati</taxon>
        <taxon>Pseudomonadota</taxon>
        <taxon>Alphaproteobacteria</taxon>
        <taxon>Rhodobacterales</taxon>
        <taxon>Roseobacteraceae</taxon>
        <taxon>Rhodalgimonas</taxon>
    </lineage>
</organism>
<name>A0AAJ1X5V5_9RHOB</name>
<dbReference type="PROSITE" id="PS51257">
    <property type="entry name" value="PROKAR_LIPOPROTEIN"/>
    <property type="match status" value="1"/>
</dbReference>
<evidence type="ECO:0000313" key="3">
    <source>
        <dbReference type="Proteomes" id="UP001227162"/>
    </source>
</evidence>
<proteinExistence type="predicted"/>
<gene>
    <name evidence="2" type="ORF">NOI20_01520</name>
</gene>
<dbReference type="Proteomes" id="UP001227162">
    <property type="component" value="Unassembled WGS sequence"/>
</dbReference>
<evidence type="ECO:0000313" key="2">
    <source>
        <dbReference type="EMBL" id="MDQ2092782.1"/>
    </source>
</evidence>
<accession>A0AAJ1X5V5</accession>
<dbReference type="RefSeq" id="WP_317624401.1">
    <property type="nucleotide sequence ID" value="NZ_JANFFA010000001.1"/>
</dbReference>
<dbReference type="EMBL" id="JANFFA010000001">
    <property type="protein sequence ID" value="MDQ2092782.1"/>
    <property type="molecule type" value="Genomic_DNA"/>
</dbReference>
<keyword evidence="3" id="KW-1185">Reference proteome</keyword>
<evidence type="ECO:0000256" key="1">
    <source>
        <dbReference type="SAM" id="MobiDB-lite"/>
    </source>
</evidence>
<protein>
    <submittedName>
        <fullName evidence="2">Uncharacterized protein</fullName>
    </submittedName>
</protein>
<sequence length="158" mass="17190">MGRLMNHSDTRRNAQPVSVSVVGCGDSGPIAPQCTPAPANLAPVQICYKDVAPEMLQKVQPCEVICWLCCADYDVYDIAERLSAARYSGRVTICAPDLLRPEHVLWELRRDFPTLDLKLMTEAPLTDTTATYLDGIAAPTASEPTGSEGRSDDPDQPI</sequence>